<feature type="domain" description="DUS-like FMN-binding" evidence="15">
    <location>
        <begin position="55"/>
        <end position="344"/>
    </location>
</feature>
<evidence type="ECO:0000256" key="6">
    <source>
        <dbReference type="ARBA" id="ARBA00023002"/>
    </source>
</evidence>
<dbReference type="AlphaFoldDB" id="A0A7S1QB19"/>
<comment type="cofactor">
    <cofactor evidence="1">
        <name>FMN</name>
        <dbReference type="ChEBI" id="CHEBI:58210"/>
    </cofactor>
</comment>
<keyword evidence="6" id="KW-0560">Oxidoreductase</keyword>
<dbReference type="GO" id="GO:0017150">
    <property type="term" value="F:tRNA dihydrouridine synthase activity"/>
    <property type="evidence" value="ECO:0007669"/>
    <property type="project" value="InterPro"/>
</dbReference>
<evidence type="ECO:0000256" key="7">
    <source>
        <dbReference type="ARBA" id="ARBA00023027"/>
    </source>
</evidence>
<dbReference type="EC" id="1.3.1.88" evidence="9"/>
<dbReference type="InterPro" id="IPR035587">
    <property type="entry name" value="DUS-like_FMN-bd"/>
</dbReference>
<dbReference type="EMBL" id="HBGF01029751">
    <property type="protein sequence ID" value="CAD9125770.1"/>
    <property type="molecule type" value="Transcribed_RNA"/>
</dbReference>
<name>A0A7S1QB19_NEODS</name>
<comment type="catalytic activity">
    <reaction evidence="11">
        <text>5,6-dihydrouridine(16) in tRNA + NADP(+) = uridine(16) in tRNA + NADPH + H(+)</text>
        <dbReference type="Rhea" id="RHEA:53376"/>
        <dbReference type="Rhea" id="RHEA-COMP:13543"/>
        <dbReference type="Rhea" id="RHEA-COMP:13544"/>
        <dbReference type="ChEBI" id="CHEBI:15378"/>
        <dbReference type="ChEBI" id="CHEBI:57783"/>
        <dbReference type="ChEBI" id="CHEBI:58349"/>
        <dbReference type="ChEBI" id="CHEBI:65315"/>
        <dbReference type="ChEBI" id="CHEBI:74443"/>
        <dbReference type="EC" id="1.3.1.88"/>
    </reaction>
    <physiologicalReaction direction="right-to-left" evidence="11">
        <dbReference type="Rhea" id="RHEA:53378"/>
    </physiologicalReaction>
</comment>
<feature type="compositionally biased region" description="Basic and acidic residues" evidence="14">
    <location>
        <begin position="364"/>
        <end position="383"/>
    </location>
</feature>
<comment type="similarity">
    <text evidence="8">Belongs to the Dus family. Dus1 subfamily.</text>
</comment>
<feature type="compositionally biased region" description="Low complexity" evidence="14">
    <location>
        <begin position="432"/>
        <end position="443"/>
    </location>
</feature>
<evidence type="ECO:0000313" key="16">
    <source>
        <dbReference type="EMBL" id="CAD9125770.1"/>
    </source>
</evidence>
<sequence length="443" mass="48976">MAYRLQDLEPFLKEPEPYKCKTCPYCNGTRDPTVKYPKLPPFEWYASIGNPRFVMAPMVDQSELPFRMMGRKYGTTLCYTPMLNSRVFAMDPEYRKHNYSTCAEDRPLVVQFCGNEADVVLAAARVVEGDCDAVDINLGCPQGIAKKGFYGSYLMERWDVVHTILHTLSVELKVPVIAKMRVFDSEELTLRYARMIRDAGAHLIAVHGRTREMKGQQTGVADLALVARVKQEITDRPVLSNGNIECYDDAVANLKTTGCDGVMAAEGMLWDPRIFANPERPIKTGRRFTADKPTRLDAIAAAREYMEFAKRYPTPFANVKSHVFKIVHHSLEVVPEFRAHMGRIPGTKPMTEMLAKVLDDLEAADRERGPDGPYEKRKRDREGAIATAAAVAAASGDAASPTGSRPAAPACTKDGDADDVGGHPETPVPGDAEQPARPQPEAA</sequence>
<evidence type="ECO:0000256" key="9">
    <source>
        <dbReference type="ARBA" id="ARBA00038890"/>
    </source>
</evidence>
<dbReference type="PANTHER" id="PTHR11082:SF5">
    <property type="entry name" value="TRNA-DIHYDROURIDINE(16_17) SYNTHASE [NAD(P)(+)]-LIKE"/>
    <property type="match status" value="1"/>
</dbReference>
<evidence type="ECO:0000256" key="1">
    <source>
        <dbReference type="ARBA" id="ARBA00001917"/>
    </source>
</evidence>
<comment type="catalytic activity">
    <reaction evidence="12">
        <text>5,6-dihydrouridine(16) in tRNA + NAD(+) = uridine(16) in tRNA + NADH + H(+)</text>
        <dbReference type="Rhea" id="RHEA:53380"/>
        <dbReference type="Rhea" id="RHEA-COMP:13543"/>
        <dbReference type="Rhea" id="RHEA-COMP:13544"/>
        <dbReference type="ChEBI" id="CHEBI:15378"/>
        <dbReference type="ChEBI" id="CHEBI:57540"/>
        <dbReference type="ChEBI" id="CHEBI:57945"/>
        <dbReference type="ChEBI" id="CHEBI:65315"/>
        <dbReference type="ChEBI" id="CHEBI:74443"/>
        <dbReference type="EC" id="1.3.1.88"/>
    </reaction>
    <physiologicalReaction direction="right-to-left" evidence="12">
        <dbReference type="Rhea" id="RHEA:53382"/>
    </physiologicalReaction>
</comment>
<comment type="catalytic activity">
    <reaction evidence="13">
        <text>5,6-dihydrouridine(17) in tRNA + NADP(+) = uridine(17) in tRNA + NADPH + H(+)</text>
        <dbReference type="Rhea" id="RHEA:53368"/>
        <dbReference type="Rhea" id="RHEA-COMP:13541"/>
        <dbReference type="Rhea" id="RHEA-COMP:13542"/>
        <dbReference type="ChEBI" id="CHEBI:15378"/>
        <dbReference type="ChEBI" id="CHEBI:57783"/>
        <dbReference type="ChEBI" id="CHEBI:58349"/>
        <dbReference type="ChEBI" id="CHEBI:65315"/>
        <dbReference type="ChEBI" id="CHEBI:74443"/>
        <dbReference type="EC" id="1.3.1.88"/>
    </reaction>
    <physiologicalReaction direction="right-to-left" evidence="13">
        <dbReference type="Rhea" id="RHEA:53370"/>
    </physiologicalReaction>
</comment>
<keyword evidence="4" id="KW-0819">tRNA processing</keyword>
<dbReference type="Gene3D" id="3.20.20.70">
    <property type="entry name" value="Aldolase class I"/>
    <property type="match status" value="1"/>
</dbReference>
<dbReference type="InterPro" id="IPR013785">
    <property type="entry name" value="Aldolase_TIM"/>
</dbReference>
<evidence type="ECO:0000256" key="11">
    <source>
        <dbReference type="ARBA" id="ARBA00047652"/>
    </source>
</evidence>
<evidence type="ECO:0000256" key="4">
    <source>
        <dbReference type="ARBA" id="ARBA00022694"/>
    </source>
</evidence>
<dbReference type="PANTHER" id="PTHR11082">
    <property type="entry name" value="TRNA-DIHYDROURIDINE SYNTHASE"/>
    <property type="match status" value="1"/>
</dbReference>
<accession>A0A7S1QB19</accession>
<dbReference type="InterPro" id="IPR018517">
    <property type="entry name" value="tRNA_hU_synthase_CS"/>
</dbReference>
<evidence type="ECO:0000256" key="5">
    <source>
        <dbReference type="ARBA" id="ARBA00022857"/>
    </source>
</evidence>
<organism evidence="16">
    <name type="scientific">Neobodo designis</name>
    <name type="common">Flagellated protozoan</name>
    <name type="synonym">Bodo designis</name>
    <dbReference type="NCBI Taxonomy" id="312471"/>
    <lineage>
        <taxon>Eukaryota</taxon>
        <taxon>Discoba</taxon>
        <taxon>Euglenozoa</taxon>
        <taxon>Kinetoplastea</taxon>
        <taxon>Metakinetoplastina</taxon>
        <taxon>Neobodonida</taxon>
        <taxon>Neobodo</taxon>
    </lineage>
</organism>
<evidence type="ECO:0000256" key="3">
    <source>
        <dbReference type="ARBA" id="ARBA00022643"/>
    </source>
</evidence>
<feature type="compositionally biased region" description="Low complexity" evidence="14">
    <location>
        <begin position="384"/>
        <end position="399"/>
    </location>
</feature>
<evidence type="ECO:0000256" key="8">
    <source>
        <dbReference type="ARBA" id="ARBA00038313"/>
    </source>
</evidence>
<evidence type="ECO:0000256" key="12">
    <source>
        <dbReference type="ARBA" id="ARBA00048934"/>
    </source>
</evidence>
<dbReference type="GO" id="GO:0005737">
    <property type="term" value="C:cytoplasm"/>
    <property type="evidence" value="ECO:0007669"/>
    <property type="project" value="UniProtKB-ARBA"/>
</dbReference>
<dbReference type="CDD" id="cd02801">
    <property type="entry name" value="DUS_like_FMN"/>
    <property type="match status" value="1"/>
</dbReference>
<protein>
    <recommendedName>
        <fullName evidence="9">tRNA-dihydrouridine(16/17) synthase [NAD(P)(+)]</fullName>
        <ecNumber evidence="9">1.3.1.88</ecNumber>
    </recommendedName>
</protein>
<dbReference type="PROSITE" id="PS01136">
    <property type="entry name" value="UPF0034"/>
    <property type="match status" value="1"/>
</dbReference>
<dbReference type="GO" id="GO:0050660">
    <property type="term" value="F:flavin adenine dinucleotide binding"/>
    <property type="evidence" value="ECO:0007669"/>
    <property type="project" value="InterPro"/>
</dbReference>
<comment type="catalytic activity">
    <reaction evidence="10">
        <text>5,6-dihydrouridine(17) in tRNA + NAD(+) = uridine(17) in tRNA + NADH + H(+)</text>
        <dbReference type="Rhea" id="RHEA:53372"/>
        <dbReference type="Rhea" id="RHEA-COMP:13541"/>
        <dbReference type="Rhea" id="RHEA-COMP:13542"/>
        <dbReference type="ChEBI" id="CHEBI:15378"/>
        <dbReference type="ChEBI" id="CHEBI:57540"/>
        <dbReference type="ChEBI" id="CHEBI:57945"/>
        <dbReference type="ChEBI" id="CHEBI:65315"/>
        <dbReference type="ChEBI" id="CHEBI:74443"/>
        <dbReference type="EC" id="1.3.1.88"/>
    </reaction>
    <physiologicalReaction direction="right-to-left" evidence="10">
        <dbReference type="Rhea" id="RHEA:53374"/>
    </physiologicalReaction>
</comment>
<keyword evidence="3" id="KW-0288">FMN</keyword>
<dbReference type="Pfam" id="PF01207">
    <property type="entry name" value="Dus"/>
    <property type="match status" value="1"/>
</dbReference>
<dbReference type="SUPFAM" id="SSF51395">
    <property type="entry name" value="FMN-linked oxidoreductases"/>
    <property type="match status" value="1"/>
</dbReference>
<evidence type="ECO:0000256" key="10">
    <source>
        <dbReference type="ARBA" id="ARBA00047287"/>
    </source>
</evidence>
<evidence type="ECO:0000256" key="14">
    <source>
        <dbReference type="SAM" id="MobiDB-lite"/>
    </source>
</evidence>
<keyword evidence="5" id="KW-0521">NADP</keyword>
<evidence type="ECO:0000256" key="2">
    <source>
        <dbReference type="ARBA" id="ARBA00022630"/>
    </source>
</evidence>
<evidence type="ECO:0000259" key="15">
    <source>
        <dbReference type="Pfam" id="PF01207"/>
    </source>
</evidence>
<reference evidence="16" key="1">
    <citation type="submission" date="2021-01" db="EMBL/GenBank/DDBJ databases">
        <authorList>
            <person name="Corre E."/>
            <person name="Pelletier E."/>
            <person name="Niang G."/>
            <person name="Scheremetjew M."/>
            <person name="Finn R."/>
            <person name="Kale V."/>
            <person name="Holt S."/>
            <person name="Cochrane G."/>
            <person name="Meng A."/>
            <person name="Brown T."/>
            <person name="Cohen L."/>
        </authorList>
    </citation>
    <scope>NUCLEOTIDE SEQUENCE</scope>
    <source>
        <strain evidence="16">CCAP 1951/1</strain>
    </source>
</reference>
<proteinExistence type="inferred from homology"/>
<keyword evidence="7" id="KW-0520">NAD</keyword>
<keyword evidence="2" id="KW-0285">Flavoprotein</keyword>
<gene>
    <name evidence="16" type="ORF">NDES1114_LOCUS19772</name>
</gene>
<evidence type="ECO:0000256" key="13">
    <source>
        <dbReference type="ARBA" id="ARBA00049467"/>
    </source>
</evidence>
<feature type="region of interest" description="Disordered" evidence="14">
    <location>
        <begin position="364"/>
        <end position="443"/>
    </location>
</feature>